<feature type="signal peptide" evidence="1">
    <location>
        <begin position="1"/>
        <end position="15"/>
    </location>
</feature>
<keyword evidence="1" id="KW-0732">Signal</keyword>
<dbReference type="AlphaFoldDB" id="A0AAD4XLA0"/>
<sequence length="214" mass="24688">MILILGHMVPYMLMALFIGSHTSLHLSVTVGSKSSWHLMWEVRSEKFRTIAVPKFITNQILNDTEYTSPNFSEDLLEVNNCVALYSRLPGGYIVKLWILDCDDNHKKDVSTSCSQHWTETTIELPFQWDNKRNVVFHGIPGTDEIIIETYEDEDNRGIKGLSLVSYNWKSMTFREVESHELNNFNSPIESSERSVYMCSTINESLFPLQRESAQ</sequence>
<protein>
    <recommendedName>
        <fullName evidence="2">F-box associated beta-propeller type 3 domain-containing protein</fullName>
    </recommendedName>
</protein>
<feature type="chain" id="PRO_5042229589" description="F-box associated beta-propeller type 3 domain-containing protein" evidence="1">
    <location>
        <begin position="16"/>
        <end position="214"/>
    </location>
</feature>
<keyword evidence="4" id="KW-1185">Reference proteome</keyword>
<reference evidence="3" key="1">
    <citation type="submission" date="2022-04" db="EMBL/GenBank/DDBJ databases">
        <title>A functionally conserved STORR gene fusion in Papaver species that diverged 16.8 million years ago.</title>
        <authorList>
            <person name="Catania T."/>
        </authorList>
    </citation>
    <scope>NUCLEOTIDE SEQUENCE</scope>
    <source>
        <strain evidence="3">S-188037</strain>
    </source>
</reference>
<evidence type="ECO:0000259" key="2">
    <source>
        <dbReference type="Pfam" id="PF08268"/>
    </source>
</evidence>
<dbReference type="Proteomes" id="UP001202328">
    <property type="component" value="Unassembled WGS sequence"/>
</dbReference>
<gene>
    <name evidence="3" type="ORF">MKW98_024076</name>
</gene>
<dbReference type="EMBL" id="JAJJMB010007708">
    <property type="protein sequence ID" value="KAI3928475.1"/>
    <property type="molecule type" value="Genomic_DNA"/>
</dbReference>
<organism evidence="3 4">
    <name type="scientific">Papaver atlanticum</name>
    <dbReference type="NCBI Taxonomy" id="357466"/>
    <lineage>
        <taxon>Eukaryota</taxon>
        <taxon>Viridiplantae</taxon>
        <taxon>Streptophyta</taxon>
        <taxon>Embryophyta</taxon>
        <taxon>Tracheophyta</taxon>
        <taxon>Spermatophyta</taxon>
        <taxon>Magnoliopsida</taxon>
        <taxon>Ranunculales</taxon>
        <taxon>Papaveraceae</taxon>
        <taxon>Papaveroideae</taxon>
        <taxon>Papaver</taxon>
    </lineage>
</organism>
<evidence type="ECO:0000313" key="3">
    <source>
        <dbReference type="EMBL" id="KAI3928475.1"/>
    </source>
</evidence>
<name>A0AAD4XLA0_9MAGN</name>
<evidence type="ECO:0000313" key="4">
    <source>
        <dbReference type="Proteomes" id="UP001202328"/>
    </source>
</evidence>
<evidence type="ECO:0000256" key="1">
    <source>
        <dbReference type="SAM" id="SignalP"/>
    </source>
</evidence>
<proteinExistence type="predicted"/>
<comment type="caution">
    <text evidence="3">The sequence shown here is derived from an EMBL/GenBank/DDBJ whole genome shotgun (WGS) entry which is preliminary data.</text>
</comment>
<dbReference type="InterPro" id="IPR013187">
    <property type="entry name" value="F-box-assoc_dom_typ3"/>
</dbReference>
<dbReference type="Pfam" id="PF08268">
    <property type="entry name" value="FBA_3"/>
    <property type="match status" value="1"/>
</dbReference>
<feature type="domain" description="F-box associated beta-propeller type 3" evidence="2">
    <location>
        <begin position="39"/>
        <end position="190"/>
    </location>
</feature>
<accession>A0AAD4XLA0</accession>